<accession>A0A1F5F5A2</accession>
<protein>
    <recommendedName>
        <fullName evidence="2">DUF4097 domain-containing protein</fullName>
    </recommendedName>
</protein>
<reference evidence="3 4" key="1">
    <citation type="journal article" date="2016" name="Nat. Commun.">
        <title>Thousands of microbial genomes shed light on interconnected biogeochemical processes in an aquifer system.</title>
        <authorList>
            <person name="Anantharaman K."/>
            <person name="Brown C.T."/>
            <person name="Hug L.A."/>
            <person name="Sharon I."/>
            <person name="Castelle C.J."/>
            <person name="Probst A.J."/>
            <person name="Thomas B.C."/>
            <person name="Singh A."/>
            <person name="Wilkins M.J."/>
            <person name="Karaoz U."/>
            <person name="Brodie E.L."/>
            <person name="Williams K.H."/>
            <person name="Hubbard S.S."/>
            <person name="Banfield J.F."/>
        </authorList>
    </citation>
    <scope>NUCLEOTIDE SEQUENCE [LARGE SCALE GENOMIC DNA]</scope>
</reference>
<name>A0A1F5F5A2_9BACT</name>
<feature type="domain" description="DUF4097" evidence="2">
    <location>
        <begin position="114"/>
        <end position="243"/>
    </location>
</feature>
<sequence>MRFLPFFAALFLACGFAGGGVDVDSRYQHKVELDPAGATLVSVEWHSGGIELVGDDGDSIRVTAVGRMCGGLVEPKEWLDMVSFRRETERVALEFTQPGIVCPYSVALEVRFPRGMAVDVANGSGALTISGGSSAVIELGSGGVTVTGVTGDVSVETASGGIVVEGVGGSLKVSSASGGLEINRVAGAVEAETASGGIEIGLGPDHAWPVNAETASGGITLSVGAGQAGAVSLHTGSGGIDLSYGGTFTGDADLGTGSGGITVDLTDPPEGLAIEAETSSGSVSTNLPGAAVFNRYGAGEIQLKGAGPKISLDTASGSIEVNVR</sequence>
<feature type="signal peptide" evidence="1">
    <location>
        <begin position="1"/>
        <end position="19"/>
    </location>
</feature>
<proteinExistence type="predicted"/>
<dbReference type="EMBL" id="MFAF01000091">
    <property type="protein sequence ID" value="OGD74851.1"/>
    <property type="molecule type" value="Genomic_DNA"/>
</dbReference>
<evidence type="ECO:0000313" key="4">
    <source>
        <dbReference type="Proteomes" id="UP000177187"/>
    </source>
</evidence>
<gene>
    <name evidence="3" type="ORF">A2Y64_04350</name>
</gene>
<feature type="chain" id="PRO_5009518483" description="DUF4097 domain-containing protein" evidence="1">
    <location>
        <begin position="20"/>
        <end position="324"/>
    </location>
</feature>
<dbReference type="Proteomes" id="UP000177187">
    <property type="component" value="Unassembled WGS sequence"/>
</dbReference>
<evidence type="ECO:0000259" key="2">
    <source>
        <dbReference type="Pfam" id="PF13349"/>
    </source>
</evidence>
<evidence type="ECO:0000313" key="3">
    <source>
        <dbReference type="EMBL" id="OGD74851.1"/>
    </source>
</evidence>
<dbReference type="STRING" id="1817816.A2Y64_04350"/>
<comment type="caution">
    <text evidence="3">The sequence shown here is derived from an EMBL/GenBank/DDBJ whole genome shotgun (WGS) entry which is preliminary data.</text>
</comment>
<dbReference type="InterPro" id="IPR025164">
    <property type="entry name" value="Toastrack_DUF4097"/>
</dbReference>
<organism evidence="3 4">
    <name type="scientific">Candidatus Coatesbacteria bacterium RBG_13_66_14</name>
    <dbReference type="NCBI Taxonomy" id="1817816"/>
    <lineage>
        <taxon>Bacteria</taxon>
        <taxon>Candidatus Coatesiibacteriota</taxon>
    </lineage>
</organism>
<keyword evidence="1" id="KW-0732">Signal</keyword>
<dbReference type="Pfam" id="PF13349">
    <property type="entry name" value="DUF4097"/>
    <property type="match status" value="1"/>
</dbReference>
<evidence type="ECO:0000256" key="1">
    <source>
        <dbReference type="SAM" id="SignalP"/>
    </source>
</evidence>
<dbReference type="AlphaFoldDB" id="A0A1F5F5A2"/>